<keyword evidence="2" id="KW-0479">Metal-binding</keyword>
<evidence type="ECO:0000256" key="7">
    <source>
        <dbReference type="ARBA" id="ARBA00023242"/>
    </source>
</evidence>
<dbReference type="InterPro" id="IPR050701">
    <property type="entry name" value="Histone_Mod_Regulator"/>
</dbReference>
<dbReference type="EMBL" id="IACF01005111">
    <property type="protein sequence ID" value="LAB70697.1"/>
    <property type="molecule type" value="mRNA"/>
</dbReference>
<accession>A0A2P2I9J7</accession>
<evidence type="ECO:0000256" key="10">
    <source>
        <dbReference type="SAM" id="MobiDB-lite"/>
    </source>
</evidence>
<feature type="compositionally biased region" description="Acidic residues" evidence="10">
    <location>
        <begin position="881"/>
        <end position="890"/>
    </location>
</feature>
<feature type="region of interest" description="Disordered" evidence="10">
    <location>
        <begin position="1059"/>
        <end position="1106"/>
    </location>
</feature>
<keyword evidence="7" id="KW-0539">Nucleus</keyword>
<evidence type="ECO:0000313" key="14">
    <source>
        <dbReference type="EMBL" id="LAB70697.1"/>
    </source>
</evidence>
<dbReference type="PROSITE" id="PS50014">
    <property type="entry name" value="BROMODOMAIN_2"/>
    <property type="match status" value="1"/>
</dbReference>
<dbReference type="Gene3D" id="3.30.40.10">
    <property type="entry name" value="Zinc/RING finger domain, C3HC4 (zinc finger)"/>
    <property type="match status" value="2"/>
</dbReference>
<dbReference type="PANTHER" id="PTHR13793">
    <property type="entry name" value="PHD FINGER PROTEINS"/>
    <property type="match status" value="1"/>
</dbReference>
<feature type="domain" description="PHD-type" evidence="13">
    <location>
        <begin position="346"/>
        <end position="467"/>
    </location>
</feature>
<sequence length="1144" mass="124462">MAGHEQFLEFCRSMKPPYQCPIAVCGRVYKSLSGINGHMTTFDHAMLPTTPVTPATSGQTPGTGRKKGQKRPASPILGQMMTGGEPEPPPVPFSTDMKNVEFELDGKPMKISVYDPIEVLSKEEFEASLPPPVEDVPVPEAAKTPHSNKSLAKTPSHKTPKGRPPNSTAADRGIDVQRYTIEDKKSKGLPEASFTIIQDYYDKLPDAPPLTDTYYKFVEKSSQELAEEVEYDLDEEDCAWLELLNTQRATEELTPVKLHDLQLLMDRLEKESFFQAESSGRGDSGVVPIDEDAVCCICMDGECQNSNVILFCDMCNLAVHQECYGVPYIPEGQWLCRRCLQSPSRAVDCALCPNKGGAFKQTDDSRWAHVVCAMWIPEVCFANTVFLEPIDSIGNIPAARWKLTCYICKQRGVGSCIQCNKANCYTAFHVTCAQQASLHMKIDAIRETSISGTSVTVRKAAYCDMHTPHDAEQGGECEAGGAAKRAAEAKAAWRQKMKEARKILAEKRSAAPMVAVPTIPPDRVQELARLVDDVPRVSQFMYKLLAFWTLKRQSRNGVPLLRRLTNAHSSRRNNSGGGGANNSVGAGGATGAANNSCSPRKGMASPEKLTSPLQMQLEKSSKRKDPTMEALICQVKYWQTLRQDLERARLLCELISKREREKKKMINACCELRMVQLSPLVSLQLRVIEQLQQRDLHMIFADPVDLDQVHDYSDVVTEPMDLSTMLEKARGHRYKTIDDLERDFELMISNCLAYNAKDTIFYKAGLKLRDQGGNILSQARRSVTMSGFDINTGLLLPARPKPVARLSDTAVQKLVDDYLSTLSATKLGEETELRQLIDLTYQITYHVVRNSKLKLLRRELERLRRASSNGKAVPATYDTGGTEEEEEEGWDNGKDKKASHDTGRDSRDIADGTEESGSSAKPSASDDKSPGDDNNKLEHNDEPNIKTETSTTKSQSSHSKPKATQANKTASLTDTSNTASVTTSSTTSSNKTSATSTDTSNSAAETTTAASSNKISTATTTTTTAAVVSDNFVTIASNNSSISSITSSSSKHAASLDKSASAKNAAAPVVRTRLRSASPTASKPEAAAVTEETTVETTSMNLTDATDATTAATTTAAAAPTTTSAAAAVTATPSASTNAFSCCS</sequence>
<feature type="compositionally biased region" description="Low complexity" evidence="10">
    <location>
        <begin position="1085"/>
        <end position="1106"/>
    </location>
</feature>
<dbReference type="Pfam" id="PF00439">
    <property type="entry name" value="Bromodomain"/>
    <property type="match status" value="1"/>
</dbReference>
<dbReference type="PANTHER" id="PTHR13793:SF107">
    <property type="entry name" value="BROMODOMAIN-CONTAINING PROTEIN HOMOLOG"/>
    <property type="match status" value="1"/>
</dbReference>
<feature type="compositionally biased region" description="Basic and acidic residues" evidence="10">
    <location>
        <begin position="924"/>
        <end position="945"/>
    </location>
</feature>
<dbReference type="SUPFAM" id="SSF57903">
    <property type="entry name" value="FYVE/PHD zinc finger"/>
    <property type="match status" value="1"/>
</dbReference>
<dbReference type="InterPro" id="IPR013087">
    <property type="entry name" value="Znf_C2H2_type"/>
</dbReference>
<keyword evidence="5" id="KW-0862">Zinc</keyword>
<dbReference type="PRINTS" id="PR00503">
    <property type="entry name" value="BROMODOMAIN"/>
</dbReference>
<dbReference type="AlphaFoldDB" id="A0A2P2I9J7"/>
<feature type="region of interest" description="Disordered" evidence="10">
    <location>
        <begin position="49"/>
        <end position="87"/>
    </location>
</feature>
<keyword evidence="6 8" id="KW-0103">Bromodomain</keyword>
<feature type="compositionally biased region" description="Gly residues" evidence="10">
    <location>
        <begin position="575"/>
        <end position="590"/>
    </location>
</feature>
<dbReference type="CDD" id="cd15572">
    <property type="entry name" value="PHD_BRPF"/>
    <property type="match status" value="1"/>
</dbReference>
<evidence type="ECO:0000256" key="4">
    <source>
        <dbReference type="ARBA" id="ARBA00022771"/>
    </source>
</evidence>
<dbReference type="InterPro" id="IPR036427">
    <property type="entry name" value="Bromodomain-like_sf"/>
</dbReference>
<dbReference type="SUPFAM" id="SSF47370">
    <property type="entry name" value="Bromodomain"/>
    <property type="match status" value="1"/>
</dbReference>
<evidence type="ECO:0000256" key="2">
    <source>
        <dbReference type="ARBA" id="ARBA00022723"/>
    </source>
</evidence>
<dbReference type="SMART" id="SM00297">
    <property type="entry name" value="BROMO"/>
    <property type="match status" value="1"/>
</dbReference>
<dbReference type="Gene3D" id="1.20.920.10">
    <property type="entry name" value="Bromodomain-like"/>
    <property type="match status" value="1"/>
</dbReference>
<keyword evidence="4 9" id="KW-0863">Zinc-finger</keyword>
<dbReference type="SMART" id="SM00249">
    <property type="entry name" value="PHD"/>
    <property type="match status" value="2"/>
</dbReference>
<proteinExistence type="evidence at transcript level"/>
<dbReference type="InterPro" id="IPR019786">
    <property type="entry name" value="Zinc_finger_PHD-type_CS"/>
</dbReference>
<keyword evidence="3" id="KW-0677">Repeat</keyword>
<dbReference type="PROSITE" id="PS51805">
    <property type="entry name" value="EPHD"/>
    <property type="match status" value="1"/>
</dbReference>
<feature type="compositionally biased region" description="Basic and acidic residues" evidence="10">
    <location>
        <begin position="891"/>
        <end position="910"/>
    </location>
</feature>
<feature type="compositionally biased region" description="Low complexity" evidence="10">
    <location>
        <begin position="973"/>
        <end position="1014"/>
    </location>
</feature>
<evidence type="ECO:0000256" key="9">
    <source>
        <dbReference type="PROSITE-ProRule" id="PRU00146"/>
    </source>
</evidence>
<dbReference type="InterPro" id="IPR001965">
    <property type="entry name" value="Znf_PHD"/>
</dbReference>
<evidence type="ECO:0000259" key="12">
    <source>
        <dbReference type="PROSITE" id="PS50016"/>
    </source>
</evidence>
<dbReference type="InterPro" id="IPR011011">
    <property type="entry name" value="Znf_FYVE_PHD"/>
</dbReference>
<dbReference type="InterPro" id="IPR013083">
    <property type="entry name" value="Znf_RING/FYVE/PHD"/>
</dbReference>
<dbReference type="InterPro" id="IPR001487">
    <property type="entry name" value="Bromodomain"/>
</dbReference>
<dbReference type="PROSITE" id="PS50016">
    <property type="entry name" value="ZF_PHD_2"/>
    <property type="match status" value="1"/>
</dbReference>
<dbReference type="GO" id="GO:0008270">
    <property type="term" value="F:zinc ion binding"/>
    <property type="evidence" value="ECO:0007669"/>
    <property type="project" value="UniProtKB-KW"/>
</dbReference>
<feature type="region of interest" description="Disordered" evidence="10">
    <location>
        <begin position="865"/>
        <end position="1014"/>
    </location>
</feature>
<dbReference type="GO" id="GO:0005634">
    <property type="term" value="C:nucleus"/>
    <property type="evidence" value="ECO:0007669"/>
    <property type="project" value="UniProtKB-SubCell"/>
</dbReference>
<evidence type="ECO:0000256" key="1">
    <source>
        <dbReference type="ARBA" id="ARBA00004123"/>
    </source>
</evidence>
<evidence type="ECO:0000256" key="5">
    <source>
        <dbReference type="ARBA" id="ARBA00022833"/>
    </source>
</evidence>
<evidence type="ECO:0000256" key="8">
    <source>
        <dbReference type="PROSITE-ProRule" id="PRU00035"/>
    </source>
</evidence>
<dbReference type="Pfam" id="PF13832">
    <property type="entry name" value="zf-HC5HC2H_2"/>
    <property type="match status" value="1"/>
</dbReference>
<organism evidence="14">
    <name type="scientific">Hirondellea gigas</name>
    <dbReference type="NCBI Taxonomy" id="1518452"/>
    <lineage>
        <taxon>Eukaryota</taxon>
        <taxon>Metazoa</taxon>
        <taxon>Ecdysozoa</taxon>
        <taxon>Arthropoda</taxon>
        <taxon>Crustacea</taxon>
        <taxon>Multicrustacea</taxon>
        <taxon>Malacostraca</taxon>
        <taxon>Eumalacostraca</taxon>
        <taxon>Peracarida</taxon>
        <taxon>Amphipoda</taxon>
        <taxon>Amphilochidea</taxon>
        <taxon>Lysianassida</taxon>
        <taxon>Lysianassidira</taxon>
        <taxon>Lysianassoidea</taxon>
        <taxon>Lysianassidae</taxon>
        <taxon>Hirondellea</taxon>
    </lineage>
</organism>
<dbReference type="InterPro" id="IPR019787">
    <property type="entry name" value="Znf_PHD-finger"/>
</dbReference>
<dbReference type="InterPro" id="IPR034732">
    <property type="entry name" value="EPHD"/>
</dbReference>
<evidence type="ECO:0000256" key="6">
    <source>
        <dbReference type="ARBA" id="ARBA00023117"/>
    </source>
</evidence>
<dbReference type="FunFam" id="3.30.40.10:FF:000008">
    <property type="entry name" value="Bromodomain containing 1, isoform CRA_a"/>
    <property type="match status" value="1"/>
</dbReference>
<feature type="region of interest" description="Disordered" evidence="10">
    <location>
        <begin position="568"/>
        <end position="612"/>
    </location>
</feature>
<evidence type="ECO:0000256" key="3">
    <source>
        <dbReference type="ARBA" id="ARBA00022737"/>
    </source>
</evidence>
<evidence type="ECO:0000259" key="11">
    <source>
        <dbReference type="PROSITE" id="PS50014"/>
    </source>
</evidence>
<feature type="domain" description="Bromo" evidence="11">
    <location>
        <begin position="692"/>
        <end position="762"/>
    </location>
</feature>
<reference evidence="14" key="1">
    <citation type="journal article" date="2018" name="Biosci. Biotechnol. Biochem.">
        <title>Polysaccharide hydrolase of the hadal zone amphipods Hirondellea gigas.</title>
        <authorList>
            <person name="Kobayashi H."/>
            <person name="Nagahama T."/>
            <person name="Arai W."/>
            <person name="Sasagawa Y."/>
            <person name="Umeda M."/>
            <person name="Hayashi T."/>
            <person name="Nikaido I."/>
            <person name="Watanabe H."/>
            <person name="Oguri K."/>
            <person name="Kitazato H."/>
            <person name="Fujioka K."/>
            <person name="Kido Y."/>
            <person name="Takami H."/>
        </authorList>
    </citation>
    <scope>NUCLEOTIDE SEQUENCE</scope>
    <source>
        <tissue evidence="14">Whole body</tissue>
    </source>
</reference>
<dbReference type="Pfam" id="PF10513">
    <property type="entry name" value="EPL1"/>
    <property type="match status" value="1"/>
</dbReference>
<dbReference type="PROSITE" id="PS00028">
    <property type="entry name" value="ZINC_FINGER_C2H2_1"/>
    <property type="match status" value="1"/>
</dbReference>
<dbReference type="GO" id="GO:0006357">
    <property type="term" value="P:regulation of transcription by RNA polymerase II"/>
    <property type="evidence" value="ECO:0007669"/>
    <property type="project" value="TreeGrafter"/>
</dbReference>
<name>A0A2P2I9J7_9CRUS</name>
<protein>
    <submittedName>
        <fullName evidence="14">Peregrin-like</fullName>
    </submittedName>
</protein>
<feature type="region of interest" description="Disordered" evidence="10">
    <location>
        <begin position="130"/>
        <end position="175"/>
    </location>
</feature>
<feature type="compositionally biased region" description="Low complexity" evidence="10">
    <location>
        <begin position="946"/>
        <end position="958"/>
    </location>
</feature>
<dbReference type="InterPro" id="IPR019542">
    <property type="entry name" value="Enhancer_polycomb-like_N"/>
</dbReference>
<dbReference type="PROSITE" id="PS01359">
    <property type="entry name" value="ZF_PHD_1"/>
    <property type="match status" value="1"/>
</dbReference>
<dbReference type="Pfam" id="PF13831">
    <property type="entry name" value="PHD_2"/>
    <property type="match status" value="1"/>
</dbReference>
<feature type="compositionally biased region" description="Polar residues" evidence="10">
    <location>
        <begin position="50"/>
        <end position="62"/>
    </location>
</feature>
<evidence type="ECO:0000259" key="13">
    <source>
        <dbReference type="PROSITE" id="PS51805"/>
    </source>
</evidence>
<dbReference type="FunFam" id="3.30.40.10:FF:000007">
    <property type="entry name" value="Bromodomain containing 1, isoform CRA_b"/>
    <property type="match status" value="1"/>
</dbReference>
<feature type="domain" description="PHD-type" evidence="12">
    <location>
        <begin position="292"/>
        <end position="342"/>
    </location>
</feature>
<comment type="subcellular location">
    <subcellularLocation>
        <location evidence="1">Nucleus</location>
    </subcellularLocation>
</comment>